<dbReference type="PANTHER" id="PTHR21454:SF31">
    <property type="entry name" value="DIPHTHAMIDE BIOSYNTHESIS PROTEIN 3"/>
    <property type="match status" value="1"/>
</dbReference>
<protein>
    <recommendedName>
        <fullName evidence="6">Diphthamide biosynthesis protein 3</fullName>
    </recommendedName>
</protein>
<evidence type="ECO:0000259" key="8">
    <source>
        <dbReference type="PROSITE" id="PS51074"/>
    </source>
</evidence>
<dbReference type="InterPro" id="IPR044248">
    <property type="entry name" value="DPH3/4-like"/>
</dbReference>
<dbReference type="SUPFAM" id="SSF144217">
    <property type="entry name" value="CSL zinc finger"/>
    <property type="match status" value="1"/>
</dbReference>
<proteinExistence type="inferred from homology"/>
<sequence>MGERLGQGASVHTINDGACAGVYFHSGRPFSSVAWRRVRKAGPRSNSWLFFEDLSAHISKMSIYEEVEIEDMDFEEEEQHYTYPCPCGDKFVITLAELWDGEDVAPCPSCTLRIRVVYEEEALPPLKASEAGGSAGAGMAVAVH</sequence>
<evidence type="ECO:0000256" key="3">
    <source>
        <dbReference type="ARBA" id="ARBA00023004"/>
    </source>
</evidence>
<comment type="catalytic activity">
    <reaction evidence="5">
        <text>[3Fe-4S](1+)-[protein] + Fe(2+)-[Dph3] = [3Fe-4S](0)-[protein] + Fe(3+)-[Dph3]</text>
        <dbReference type="Rhea" id="RHEA:71235"/>
        <dbReference type="Rhea" id="RHEA-COMP:17996"/>
        <dbReference type="Rhea" id="RHEA-COMP:17997"/>
        <dbReference type="Rhea" id="RHEA-COMP:18002"/>
        <dbReference type="Rhea" id="RHEA-COMP:18003"/>
        <dbReference type="ChEBI" id="CHEBI:29033"/>
        <dbReference type="ChEBI" id="CHEBI:29034"/>
        <dbReference type="ChEBI" id="CHEBI:33751"/>
        <dbReference type="ChEBI" id="CHEBI:47402"/>
        <dbReference type="ChEBI" id="CHEBI:83228"/>
    </reaction>
</comment>
<evidence type="ECO:0000256" key="6">
    <source>
        <dbReference type="ARBA" id="ARBA00041070"/>
    </source>
</evidence>
<accession>W7TS46</accession>
<keyword evidence="2" id="KW-0479">Metal-binding</keyword>
<dbReference type="InterPro" id="IPR036671">
    <property type="entry name" value="DPH_MB_sf"/>
</dbReference>
<comment type="similarity">
    <text evidence="4">Belongs to the DPH3 family.</text>
</comment>
<evidence type="ECO:0000256" key="7">
    <source>
        <dbReference type="ARBA" id="ARBA00048125"/>
    </source>
</evidence>
<evidence type="ECO:0000313" key="10">
    <source>
        <dbReference type="Proteomes" id="UP000019335"/>
    </source>
</evidence>
<dbReference type="GO" id="GO:0017183">
    <property type="term" value="P:protein histidyl modification to diphthamide"/>
    <property type="evidence" value="ECO:0007669"/>
    <property type="project" value="InterPro"/>
</dbReference>
<evidence type="ECO:0000256" key="5">
    <source>
        <dbReference type="ARBA" id="ARBA00036267"/>
    </source>
</evidence>
<dbReference type="Pfam" id="PF05207">
    <property type="entry name" value="Zn_ribbon_CSL"/>
    <property type="match status" value="1"/>
</dbReference>
<evidence type="ECO:0000256" key="1">
    <source>
        <dbReference type="ARBA" id="ARBA00005156"/>
    </source>
</evidence>
<gene>
    <name evidence="9" type="ORF">Naga_100031g13</name>
</gene>
<reference evidence="9 10" key="1">
    <citation type="journal article" date="2014" name="Mol. Plant">
        <title>Chromosome Scale Genome Assembly and Transcriptome Profiling of Nannochloropsis gaditana in Nitrogen Depletion.</title>
        <authorList>
            <person name="Corteggiani Carpinelli E."/>
            <person name="Telatin A."/>
            <person name="Vitulo N."/>
            <person name="Forcato C."/>
            <person name="D'Angelo M."/>
            <person name="Schiavon R."/>
            <person name="Vezzi A."/>
            <person name="Giacometti G.M."/>
            <person name="Morosinotto T."/>
            <person name="Valle G."/>
        </authorList>
    </citation>
    <scope>NUCLEOTIDE SEQUENCE [LARGE SCALE GENOMIC DNA]</scope>
    <source>
        <strain evidence="9 10">B-31</strain>
    </source>
</reference>
<dbReference type="InterPro" id="IPR007872">
    <property type="entry name" value="DPH_MB_dom"/>
</dbReference>
<evidence type="ECO:0000256" key="4">
    <source>
        <dbReference type="ARBA" id="ARBA00024032"/>
    </source>
</evidence>
<evidence type="ECO:0000256" key="2">
    <source>
        <dbReference type="ARBA" id="ARBA00022723"/>
    </source>
</evidence>
<dbReference type="OrthoDB" id="66964at2759"/>
<keyword evidence="3" id="KW-0408">Iron</keyword>
<dbReference type="AlphaFoldDB" id="W7TS46"/>
<comment type="caution">
    <text evidence="9">The sequence shown here is derived from an EMBL/GenBank/DDBJ whole genome shotgun (WGS) entry which is preliminary data.</text>
</comment>
<evidence type="ECO:0000313" key="9">
    <source>
        <dbReference type="EMBL" id="EWM26353.1"/>
    </source>
</evidence>
<feature type="domain" description="DPH-type MB" evidence="8">
    <location>
        <begin position="63"/>
        <end position="119"/>
    </location>
</feature>
<dbReference type="EMBL" id="AZIL01000687">
    <property type="protein sequence ID" value="EWM26353.1"/>
    <property type="molecule type" value="Genomic_DNA"/>
</dbReference>
<dbReference type="Proteomes" id="UP000019335">
    <property type="component" value="Chromosome 9"/>
</dbReference>
<comment type="catalytic activity">
    <reaction evidence="7">
        <text>2 [3Fe-4S](0)-[protein] + 2 Fe(2+)-[Dph3] + NADH = 2 [4Fe-4S](1+)-[protein] + 2 [Dph3] + NAD(+) + H(+)</text>
        <dbReference type="Rhea" id="RHEA:71239"/>
        <dbReference type="Rhea" id="RHEA-COMP:17997"/>
        <dbReference type="Rhea" id="RHEA-COMP:17998"/>
        <dbReference type="Rhea" id="RHEA-COMP:18001"/>
        <dbReference type="Rhea" id="RHEA-COMP:18002"/>
        <dbReference type="ChEBI" id="CHEBI:15378"/>
        <dbReference type="ChEBI" id="CHEBI:29033"/>
        <dbReference type="ChEBI" id="CHEBI:33723"/>
        <dbReference type="ChEBI" id="CHEBI:47402"/>
        <dbReference type="ChEBI" id="CHEBI:57540"/>
        <dbReference type="ChEBI" id="CHEBI:57945"/>
        <dbReference type="ChEBI" id="CHEBI:83228"/>
    </reaction>
</comment>
<dbReference type="PROSITE" id="PS51074">
    <property type="entry name" value="DPH_MB"/>
    <property type="match status" value="1"/>
</dbReference>
<dbReference type="Gene3D" id="3.10.660.10">
    <property type="entry name" value="DPH Zinc finger"/>
    <property type="match status" value="1"/>
</dbReference>
<dbReference type="PANTHER" id="PTHR21454">
    <property type="entry name" value="DPH3 HOMOLOG-RELATED"/>
    <property type="match status" value="1"/>
</dbReference>
<dbReference type="FunFam" id="3.10.660.10:FF:000001">
    <property type="entry name" value="Diphthamide biosynthesis 3"/>
    <property type="match status" value="1"/>
</dbReference>
<name>W7TS46_9STRA</name>
<keyword evidence="10" id="KW-1185">Reference proteome</keyword>
<comment type="pathway">
    <text evidence="1">Protein modification; peptidyl-diphthamide biosynthesis.</text>
</comment>
<organism evidence="9 10">
    <name type="scientific">Nannochloropsis gaditana</name>
    <dbReference type="NCBI Taxonomy" id="72520"/>
    <lineage>
        <taxon>Eukaryota</taxon>
        <taxon>Sar</taxon>
        <taxon>Stramenopiles</taxon>
        <taxon>Ochrophyta</taxon>
        <taxon>Eustigmatophyceae</taxon>
        <taxon>Eustigmatales</taxon>
        <taxon>Monodopsidaceae</taxon>
        <taxon>Nannochloropsis</taxon>
    </lineage>
</organism>
<dbReference type="GO" id="GO:0046872">
    <property type="term" value="F:metal ion binding"/>
    <property type="evidence" value="ECO:0007669"/>
    <property type="project" value="UniProtKB-KW"/>
</dbReference>